<name>A0AAD6BP96_9TELE</name>
<dbReference type="GO" id="GO:0046872">
    <property type="term" value="F:metal ion binding"/>
    <property type="evidence" value="ECO:0007669"/>
    <property type="project" value="UniProtKB-KW"/>
</dbReference>
<dbReference type="PANTHER" id="PTHR22930">
    <property type="match status" value="1"/>
</dbReference>
<organism evidence="9 10">
    <name type="scientific">Pogonophryne albipinna</name>
    <dbReference type="NCBI Taxonomy" id="1090488"/>
    <lineage>
        <taxon>Eukaryota</taxon>
        <taxon>Metazoa</taxon>
        <taxon>Chordata</taxon>
        <taxon>Craniata</taxon>
        <taxon>Vertebrata</taxon>
        <taxon>Euteleostomi</taxon>
        <taxon>Actinopterygii</taxon>
        <taxon>Neopterygii</taxon>
        <taxon>Teleostei</taxon>
        <taxon>Neoteleostei</taxon>
        <taxon>Acanthomorphata</taxon>
        <taxon>Eupercaria</taxon>
        <taxon>Perciformes</taxon>
        <taxon>Notothenioidei</taxon>
        <taxon>Pogonophryne</taxon>
    </lineage>
</organism>
<dbReference type="GO" id="GO:0016787">
    <property type="term" value="F:hydrolase activity"/>
    <property type="evidence" value="ECO:0007669"/>
    <property type="project" value="UniProtKB-KW"/>
</dbReference>
<dbReference type="AlphaFoldDB" id="A0AAD6BP96"/>
<feature type="domain" description="DDE Tnp4" evidence="8">
    <location>
        <begin position="112"/>
        <end position="195"/>
    </location>
</feature>
<protein>
    <recommendedName>
        <fullName evidence="8">DDE Tnp4 domain-containing protein</fullName>
    </recommendedName>
</protein>
<evidence type="ECO:0000256" key="5">
    <source>
        <dbReference type="ARBA" id="ARBA00022723"/>
    </source>
</evidence>
<comment type="caution">
    <text evidence="9">The sequence shown here is derived from an EMBL/GenBank/DDBJ whole genome shotgun (WGS) entry which is preliminary data.</text>
</comment>
<reference evidence="9" key="1">
    <citation type="submission" date="2022-11" db="EMBL/GenBank/DDBJ databases">
        <title>Chromosome-level genome of Pogonophryne albipinna.</title>
        <authorList>
            <person name="Jo E."/>
        </authorList>
    </citation>
    <scope>NUCLEOTIDE SEQUENCE</scope>
    <source>
        <strain evidence="9">SGF0006</strain>
        <tissue evidence="9">Muscle</tissue>
    </source>
</reference>
<evidence type="ECO:0000256" key="1">
    <source>
        <dbReference type="ARBA" id="ARBA00001968"/>
    </source>
</evidence>
<keyword evidence="5" id="KW-0479">Metal-binding</keyword>
<evidence type="ECO:0000256" key="6">
    <source>
        <dbReference type="ARBA" id="ARBA00022801"/>
    </source>
</evidence>
<dbReference type="InterPro" id="IPR045249">
    <property type="entry name" value="HARBI1-like"/>
</dbReference>
<gene>
    <name evidence="9" type="ORF">JOQ06_019769</name>
</gene>
<dbReference type="Pfam" id="PF13359">
    <property type="entry name" value="DDE_Tnp_4"/>
    <property type="match status" value="1"/>
</dbReference>
<dbReference type="GO" id="GO:0004518">
    <property type="term" value="F:nuclease activity"/>
    <property type="evidence" value="ECO:0007669"/>
    <property type="project" value="UniProtKB-KW"/>
</dbReference>
<evidence type="ECO:0000256" key="4">
    <source>
        <dbReference type="ARBA" id="ARBA00022722"/>
    </source>
</evidence>
<evidence type="ECO:0000313" key="9">
    <source>
        <dbReference type="EMBL" id="KAJ4948233.1"/>
    </source>
</evidence>
<dbReference type="Proteomes" id="UP001219934">
    <property type="component" value="Unassembled WGS sequence"/>
</dbReference>
<evidence type="ECO:0000256" key="7">
    <source>
        <dbReference type="ARBA" id="ARBA00023242"/>
    </source>
</evidence>
<keyword evidence="7" id="KW-0539">Nucleus</keyword>
<dbReference type="EMBL" id="JAPTMU010000001">
    <property type="protein sequence ID" value="KAJ4948233.1"/>
    <property type="molecule type" value="Genomic_DNA"/>
</dbReference>
<accession>A0AAD6BP96</accession>
<comment type="similarity">
    <text evidence="3">Belongs to the HARBI1 family.</text>
</comment>
<proteinExistence type="inferred from homology"/>
<comment type="cofactor">
    <cofactor evidence="1">
        <name>a divalent metal cation</name>
        <dbReference type="ChEBI" id="CHEBI:60240"/>
    </cofactor>
</comment>
<evidence type="ECO:0000256" key="2">
    <source>
        <dbReference type="ARBA" id="ARBA00004123"/>
    </source>
</evidence>
<evidence type="ECO:0000313" key="10">
    <source>
        <dbReference type="Proteomes" id="UP001219934"/>
    </source>
</evidence>
<keyword evidence="4" id="KW-0540">Nuclease</keyword>
<keyword evidence="6" id="KW-0378">Hydrolase</keyword>
<dbReference type="InterPro" id="IPR027806">
    <property type="entry name" value="HARBI1_dom"/>
</dbReference>
<dbReference type="GO" id="GO:0005634">
    <property type="term" value="C:nucleus"/>
    <property type="evidence" value="ECO:0007669"/>
    <property type="project" value="UniProtKB-SubCell"/>
</dbReference>
<dbReference type="PANTHER" id="PTHR22930:SF267">
    <property type="entry name" value="NUCLEASE HARBI1-RELATED"/>
    <property type="match status" value="1"/>
</dbReference>
<keyword evidence="10" id="KW-1185">Reference proteome</keyword>
<evidence type="ECO:0000259" key="8">
    <source>
        <dbReference type="Pfam" id="PF13359"/>
    </source>
</evidence>
<evidence type="ECO:0000256" key="3">
    <source>
        <dbReference type="ARBA" id="ARBA00006958"/>
    </source>
</evidence>
<sequence>MADLALLEDLANGRVRRERHFRDQQDLLANDDEWLMTRFRLPRAVLLELCAVLGPALQRSTLRNRAVPVSIQVLTTLGFLATGTFQREMADRSGISQPTLSRVMPDVLGVARWPGSTHDAFIWRNSSVGRRLEAGAVRDGWLLGDSGYPLKRWLLTPFHNPQNVERQYNARHSQARAVVERTIGLLKGRWRCLDATGGKLCYKPDKTSPTPYPMHGRETLVDCNNDCIREDTAAAGGLRRRCRGDAGARRRRCRGDAGARRRRFLGTLSPYPAGTSIYDK</sequence>
<comment type="subcellular location">
    <subcellularLocation>
        <location evidence="2">Nucleus</location>
    </subcellularLocation>
</comment>